<evidence type="ECO:0000256" key="1">
    <source>
        <dbReference type="SAM" id="Phobius"/>
    </source>
</evidence>
<dbReference type="RefSeq" id="WP_224144085.1">
    <property type="nucleotide sequence ID" value="NZ_CBCPIF010000003.1"/>
</dbReference>
<sequence>MTQQHYNLLLKRNRMLYWEQIRIKFITVTLVYVMLLLQGRHQQQFYGVFYGVLQAPNDFAMPIQWFFIMLLPVAVIGDSFNQLVKIEYPLLNRVGLGTYILSIFQIMSEMLFLFWLLWILIPGNNQYYLFSVILFLNSSLSIFIFSLISLFLSPVIAYFIAILLAMGTIANNKLPILSQFMLSRFDSNLMINLFNTIILILIVIILFSCIRYIEFTQIRK</sequence>
<evidence type="ECO:0000313" key="2">
    <source>
        <dbReference type="EMBL" id="MBZ5962419.1"/>
    </source>
</evidence>
<dbReference type="Proteomes" id="UP000752647">
    <property type="component" value="Unassembled WGS sequence"/>
</dbReference>
<name>A0A9Q3SX21_9LACO</name>
<reference evidence="2" key="1">
    <citation type="submission" date="2021-05" db="EMBL/GenBank/DDBJ databases">
        <title>Pangenome of Leuconostoc gelidum warrants species status for Leuconostoc gelidum subsp. gasicomitatum.</title>
        <authorList>
            <person name="Johansson P."/>
            <person name="Sade E."/>
            <person name="Hultman J."/>
            <person name="Auvinen P."/>
            <person name="Bjorkroth J."/>
        </authorList>
    </citation>
    <scope>NUCLEOTIDE SEQUENCE</scope>
    <source>
        <strain evidence="2">A.21.4</strain>
    </source>
</reference>
<organism evidence="2 3">
    <name type="scientific">Leuconostoc gasicomitatum</name>
    <dbReference type="NCBI Taxonomy" id="115778"/>
    <lineage>
        <taxon>Bacteria</taxon>
        <taxon>Bacillati</taxon>
        <taxon>Bacillota</taxon>
        <taxon>Bacilli</taxon>
        <taxon>Lactobacillales</taxon>
        <taxon>Lactobacillaceae</taxon>
        <taxon>Leuconostoc</taxon>
        <taxon>Leuconostoc gelidum group</taxon>
    </lineage>
</organism>
<evidence type="ECO:0000313" key="3">
    <source>
        <dbReference type="Proteomes" id="UP000752647"/>
    </source>
</evidence>
<comment type="caution">
    <text evidence="2">The sequence shown here is derived from an EMBL/GenBank/DDBJ whole genome shotgun (WGS) entry which is preliminary data.</text>
</comment>
<gene>
    <name evidence="2" type="ORF">KIJ12_04505</name>
</gene>
<feature type="transmembrane region" description="Helical" evidence="1">
    <location>
        <begin position="127"/>
        <end position="148"/>
    </location>
</feature>
<feature type="transmembrane region" description="Helical" evidence="1">
    <location>
        <begin position="155"/>
        <end position="171"/>
    </location>
</feature>
<feature type="transmembrane region" description="Helical" evidence="1">
    <location>
        <begin position="21"/>
        <end position="39"/>
    </location>
</feature>
<feature type="transmembrane region" description="Helical" evidence="1">
    <location>
        <begin position="191"/>
        <end position="213"/>
    </location>
</feature>
<keyword evidence="1" id="KW-0812">Transmembrane</keyword>
<accession>A0A9Q3SX21</accession>
<dbReference type="AlphaFoldDB" id="A0A9Q3SX21"/>
<proteinExistence type="predicted"/>
<feature type="transmembrane region" description="Helical" evidence="1">
    <location>
        <begin position="98"/>
        <end position="121"/>
    </location>
</feature>
<keyword evidence="1" id="KW-0472">Membrane</keyword>
<dbReference type="EMBL" id="JAHBFI010000009">
    <property type="protein sequence ID" value="MBZ5962419.1"/>
    <property type="molecule type" value="Genomic_DNA"/>
</dbReference>
<feature type="transmembrane region" description="Helical" evidence="1">
    <location>
        <begin position="59"/>
        <end position="77"/>
    </location>
</feature>
<keyword evidence="1" id="KW-1133">Transmembrane helix</keyword>
<protein>
    <submittedName>
        <fullName evidence="2">Uncharacterized protein</fullName>
    </submittedName>
</protein>